<dbReference type="AlphaFoldDB" id="A0A1I3THL2"/>
<accession>A0A1I3THL2</accession>
<dbReference type="PROSITE" id="PS51257">
    <property type="entry name" value="PROKAR_LIPOPROTEIN"/>
    <property type="match status" value="1"/>
</dbReference>
<organism evidence="3 4">
    <name type="scientific">Halobacillus dabanensis</name>
    <dbReference type="NCBI Taxonomy" id="240302"/>
    <lineage>
        <taxon>Bacteria</taxon>
        <taxon>Bacillati</taxon>
        <taxon>Bacillota</taxon>
        <taxon>Bacilli</taxon>
        <taxon>Bacillales</taxon>
        <taxon>Bacillaceae</taxon>
        <taxon>Halobacillus</taxon>
    </lineage>
</organism>
<protein>
    <recommendedName>
        <fullName evidence="5">Lipoprotein</fullName>
    </recommendedName>
</protein>
<keyword evidence="4" id="KW-1185">Reference proteome</keyword>
<evidence type="ECO:0000313" key="3">
    <source>
        <dbReference type="EMBL" id="SFJ70385.1"/>
    </source>
</evidence>
<proteinExistence type="predicted"/>
<evidence type="ECO:0008006" key="5">
    <source>
        <dbReference type="Google" id="ProtNLM"/>
    </source>
</evidence>
<evidence type="ECO:0000256" key="2">
    <source>
        <dbReference type="SAM" id="SignalP"/>
    </source>
</evidence>
<reference evidence="4" key="1">
    <citation type="submission" date="2016-10" db="EMBL/GenBank/DDBJ databases">
        <authorList>
            <person name="Varghese N."/>
            <person name="Submissions S."/>
        </authorList>
    </citation>
    <scope>NUCLEOTIDE SEQUENCE [LARGE SCALE GENOMIC DNA]</scope>
    <source>
        <strain evidence="4">CGMCC 1.3704</strain>
    </source>
</reference>
<evidence type="ECO:0000256" key="1">
    <source>
        <dbReference type="SAM" id="MobiDB-lite"/>
    </source>
</evidence>
<keyword evidence="2" id="KW-0732">Signal</keyword>
<name>A0A1I3THL2_HALDA</name>
<feature type="signal peptide" evidence="2">
    <location>
        <begin position="1"/>
        <end position="19"/>
    </location>
</feature>
<evidence type="ECO:0000313" key="4">
    <source>
        <dbReference type="Proteomes" id="UP000183557"/>
    </source>
</evidence>
<feature type="region of interest" description="Disordered" evidence="1">
    <location>
        <begin position="24"/>
        <end position="47"/>
    </location>
</feature>
<sequence length="155" mass="17046">MKKLFLVILFISMSVIILGCEESNGESTDQETSSQNSEENTDEGNNIILVGTPNLNGEGSSVDMDQEISDSKTIDKVEEIIGTAEKIEKPQNKVNGDPDLFFTITKSEGTKKDTPEEKRFVWYHEDGSAVLSDGSGEYYNISSNQAGELKEALNK</sequence>
<dbReference type="RefSeq" id="WP_075035977.1">
    <property type="nucleotide sequence ID" value="NZ_FOSB01000003.1"/>
</dbReference>
<dbReference type="OrthoDB" id="2970550at2"/>
<feature type="compositionally biased region" description="Polar residues" evidence="1">
    <location>
        <begin position="25"/>
        <end position="38"/>
    </location>
</feature>
<feature type="chain" id="PRO_5039277815" description="Lipoprotein" evidence="2">
    <location>
        <begin position="20"/>
        <end position="155"/>
    </location>
</feature>
<dbReference type="EMBL" id="FOSB01000003">
    <property type="protein sequence ID" value="SFJ70385.1"/>
    <property type="molecule type" value="Genomic_DNA"/>
</dbReference>
<gene>
    <name evidence="3" type="ORF">SAMN04487936_103395</name>
</gene>
<dbReference type="Proteomes" id="UP000183557">
    <property type="component" value="Unassembled WGS sequence"/>
</dbReference>